<sequence>MQKQKADLIWESRRAIARRYIMSTDRKKRIRQPAGGQYPRYAWFILLFGGWEAASVALAAVMVNND</sequence>
<evidence type="ECO:0000313" key="3">
    <source>
        <dbReference type="Proteomes" id="UP000446768"/>
    </source>
</evidence>
<proteinExistence type="predicted"/>
<name>A0A7X2IIR6_9BURK</name>
<keyword evidence="1" id="KW-0472">Membrane</keyword>
<comment type="caution">
    <text evidence="2">The sequence shown here is derived from an EMBL/GenBank/DDBJ whole genome shotgun (WGS) entry which is preliminary data.</text>
</comment>
<feature type="transmembrane region" description="Helical" evidence="1">
    <location>
        <begin position="41"/>
        <end position="63"/>
    </location>
</feature>
<dbReference type="Proteomes" id="UP000446768">
    <property type="component" value="Unassembled WGS sequence"/>
</dbReference>
<evidence type="ECO:0000313" key="2">
    <source>
        <dbReference type="EMBL" id="MRV70774.1"/>
    </source>
</evidence>
<gene>
    <name evidence="2" type="ORF">GJ700_03455</name>
</gene>
<keyword evidence="1" id="KW-1133">Transmembrane helix</keyword>
<organism evidence="2 3">
    <name type="scientific">Pseudoduganella rivuli</name>
    <dbReference type="NCBI Taxonomy" id="2666085"/>
    <lineage>
        <taxon>Bacteria</taxon>
        <taxon>Pseudomonadati</taxon>
        <taxon>Pseudomonadota</taxon>
        <taxon>Betaproteobacteria</taxon>
        <taxon>Burkholderiales</taxon>
        <taxon>Oxalobacteraceae</taxon>
        <taxon>Telluria group</taxon>
        <taxon>Pseudoduganella</taxon>
    </lineage>
</organism>
<dbReference type="AlphaFoldDB" id="A0A7X2IIR6"/>
<keyword evidence="1" id="KW-0812">Transmembrane</keyword>
<protein>
    <submittedName>
        <fullName evidence="2">Uncharacterized protein</fullName>
    </submittedName>
</protein>
<keyword evidence="3" id="KW-1185">Reference proteome</keyword>
<evidence type="ECO:0000256" key="1">
    <source>
        <dbReference type="SAM" id="Phobius"/>
    </source>
</evidence>
<dbReference type="EMBL" id="WKJJ01000002">
    <property type="protein sequence ID" value="MRV70774.1"/>
    <property type="molecule type" value="Genomic_DNA"/>
</dbReference>
<reference evidence="2 3" key="1">
    <citation type="submission" date="2019-11" db="EMBL/GenBank/DDBJ databases">
        <title>Novel species isolated from a subtropical stream in China.</title>
        <authorList>
            <person name="Lu H."/>
        </authorList>
    </citation>
    <scope>NUCLEOTIDE SEQUENCE [LARGE SCALE GENOMIC DNA]</scope>
    <source>
        <strain evidence="2 3">FT92W</strain>
    </source>
</reference>
<accession>A0A7X2IIR6</accession>
<dbReference type="RefSeq" id="WP_154371260.1">
    <property type="nucleotide sequence ID" value="NZ_WKJJ01000002.1"/>
</dbReference>